<dbReference type="PANTHER" id="PTHR13421">
    <property type="entry name" value="SNRNA-ACTIVATING PROTEIN COMPLEX SUBUNIT 3"/>
    <property type="match status" value="1"/>
</dbReference>
<keyword evidence="6" id="KW-0539">Nucleus</keyword>
<accession>A0A835HGV3</accession>
<feature type="domain" description="GPI inositol-deacylase PGAP1-like alpha/beta" evidence="8">
    <location>
        <begin position="428"/>
        <end position="469"/>
    </location>
</feature>
<evidence type="ECO:0000313" key="9">
    <source>
        <dbReference type="EMBL" id="KAF9600395.1"/>
    </source>
</evidence>
<keyword evidence="5" id="KW-0804">Transcription</keyword>
<keyword evidence="3" id="KW-0805">Transcription regulation</keyword>
<evidence type="ECO:0000256" key="3">
    <source>
        <dbReference type="ARBA" id="ARBA00023015"/>
    </source>
</evidence>
<dbReference type="Pfam" id="PF12251">
    <property type="entry name" value="SNAPC3"/>
    <property type="match status" value="1"/>
</dbReference>
<evidence type="ECO:0000313" key="10">
    <source>
        <dbReference type="Proteomes" id="UP000631114"/>
    </source>
</evidence>
<dbReference type="GO" id="GO:0001006">
    <property type="term" value="F:RNA polymerase III type 3 promoter sequence-specific DNA binding"/>
    <property type="evidence" value="ECO:0007669"/>
    <property type="project" value="TreeGrafter"/>
</dbReference>
<comment type="function">
    <text evidence="7">Involved in inositol deacylation of GPI-anchored proteins which plays important roles in the quality control and ER-associated degradation of GPI-anchored proteins.</text>
</comment>
<dbReference type="OrthoDB" id="46583at2759"/>
<dbReference type="EC" id="3.1.-.-" evidence="7"/>
<gene>
    <name evidence="9" type="ORF">IFM89_008744</name>
</gene>
<evidence type="ECO:0000256" key="5">
    <source>
        <dbReference type="ARBA" id="ARBA00023163"/>
    </source>
</evidence>
<keyword evidence="7" id="KW-0378">Hydrolase</keyword>
<comment type="subcellular location">
    <subcellularLocation>
        <location evidence="7">Endoplasmic reticulum membrane</location>
    </subcellularLocation>
    <subcellularLocation>
        <location evidence="1">Nucleus</location>
    </subcellularLocation>
</comment>
<dbReference type="InterPro" id="IPR022042">
    <property type="entry name" value="snRNA-activating_su3"/>
</dbReference>
<dbReference type="PANTHER" id="PTHR13421:SF16">
    <property type="entry name" value="SNRNA-ACTIVATING PROTEIN COMPLEX SUBUNIT 3"/>
    <property type="match status" value="1"/>
</dbReference>
<keyword evidence="10" id="KW-1185">Reference proteome</keyword>
<comment type="caution">
    <text evidence="9">The sequence shown here is derived from an EMBL/GenBank/DDBJ whole genome shotgun (WGS) entry which is preliminary data.</text>
</comment>
<dbReference type="GO" id="GO:0042795">
    <property type="term" value="P:snRNA transcription by RNA polymerase II"/>
    <property type="evidence" value="ECO:0007669"/>
    <property type="project" value="TreeGrafter"/>
</dbReference>
<dbReference type="GO" id="GO:0015031">
    <property type="term" value="P:protein transport"/>
    <property type="evidence" value="ECO:0007669"/>
    <property type="project" value="UniProtKB-KW"/>
</dbReference>
<dbReference type="GO" id="GO:0005789">
    <property type="term" value="C:endoplasmic reticulum membrane"/>
    <property type="evidence" value="ECO:0007669"/>
    <property type="project" value="UniProtKB-SubCell"/>
</dbReference>
<dbReference type="InterPro" id="IPR012908">
    <property type="entry name" value="PGAP1-ab_dom-like"/>
</dbReference>
<dbReference type="GO" id="GO:0042796">
    <property type="term" value="P:snRNA transcription by RNA polymerase III"/>
    <property type="evidence" value="ECO:0007669"/>
    <property type="project" value="TreeGrafter"/>
</dbReference>
<protein>
    <recommendedName>
        <fullName evidence="7">GPI inositol-deacylase</fullName>
        <ecNumber evidence="7">3.1.-.-</ecNumber>
    </recommendedName>
</protein>
<evidence type="ECO:0000256" key="4">
    <source>
        <dbReference type="ARBA" id="ARBA00023125"/>
    </source>
</evidence>
<keyword evidence="7" id="KW-0256">Endoplasmic reticulum</keyword>
<dbReference type="GO" id="GO:0000978">
    <property type="term" value="F:RNA polymerase II cis-regulatory region sequence-specific DNA binding"/>
    <property type="evidence" value="ECO:0007669"/>
    <property type="project" value="TreeGrafter"/>
</dbReference>
<comment type="similarity">
    <text evidence="7">Belongs to the GPI inositol-deacylase family.</text>
</comment>
<dbReference type="Pfam" id="PF07819">
    <property type="entry name" value="PGAP1"/>
    <property type="match status" value="1"/>
</dbReference>
<dbReference type="Gene3D" id="3.40.50.1820">
    <property type="entry name" value="alpha/beta hydrolase"/>
    <property type="match status" value="1"/>
</dbReference>
<evidence type="ECO:0000256" key="2">
    <source>
        <dbReference type="ARBA" id="ARBA00010410"/>
    </source>
</evidence>
<proteinExistence type="inferred from homology"/>
<dbReference type="GO" id="GO:0019185">
    <property type="term" value="C:snRNA-activating protein complex"/>
    <property type="evidence" value="ECO:0007669"/>
    <property type="project" value="TreeGrafter"/>
</dbReference>
<organism evidence="9 10">
    <name type="scientific">Coptis chinensis</name>
    <dbReference type="NCBI Taxonomy" id="261450"/>
    <lineage>
        <taxon>Eukaryota</taxon>
        <taxon>Viridiplantae</taxon>
        <taxon>Streptophyta</taxon>
        <taxon>Embryophyta</taxon>
        <taxon>Tracheophyta</taxon>
        <taxon>Spermatophyta</taxon>
        <taxon>Magnoliopsida</taxon>
        <taxon>Ranunculales</taxon>
        <taxon>Ranunculaceae</taxon>
        <taxon>Coptidoideae</taxon>
        <taxon>Coptis</taxon>
    </lineage>
</organism>
<sequence length="469" mass="53241">MEDGAVEYQVPRGGAIYHPDLVSPLTRTSEFETSVVIELQNLFSQVQTKDEDISVNELKILSEEDLVEIASKDALSLQIDTTTVEEKNKSKKRGRQFDRDTRAAELENPSFVGKIEEVAKIKEKQDEDRVGVKLHSNEVSVPLVENVGKMTSSSTKIRKLSNVSEHIPIPYPQVILCVQVYKMSKIWVKTQEFLVLGSQMLSELRDQIYCLTDHLMQKAGEHDPSGYFLIEDVFCNDKRDPSAIDYSDPIFEWLRKSKDEACEKWECILSGELQQKQRALLAHATTPHLPQFKAVDMHKIRFCDLWFRVGAGYLYCHQGDCKHILVIRDMRLIHPEDVQNRAAYPVLTFQHKNRFRKCSVCKVYRASKVRSIAAESDRAYQGGPLELITERGIYPISTHTDRIGLLLTSKRNILPWTSKEGAEPFGSLPRSVVLVGHSMGGFVARAAIVHPRLRKGVVETVLTLSSPHQ</sequence>
<comment type="similarity">
    <text evidence="2">Belongs to the SNAPC3/SRD2 family.</text>
</comment>
<keyword evidence="4" id="KW-0238">DNA-binding</keyword>
<keyword evidence="7" id="KW-0813">Transport</keyword>
<dbReference type="InterPro" id="IPR029058">
    <property type="entry name" value="AB_hydrolase_fold"/>
</dbReference>
<dbReference type="SUPFAM" id="SSF53474">
    <property type="entry name" value="alpha/beta-Hydrolases"/>
    <property type="match status" value="1"/>
</dbReference>
<keyword evidence="7" id="KW-0472">Membrane</keyword>
<evidence type="ECO:0000259" key="8">
    <source>
        <dbReference type="Pfam" id="PF07819"/>
    </source>
</evidence>
<dbReference type="GO" id="GO:0016788">
    <property type="term" value="F:hydrolase activity, acting on ester bonds"/>
    <property type="evidence" value="ECO:0007669"/>
    <property type="project" value="InterPro"/>
</dbReference>
<evidence type="ECO:0000256" key="7">
    <source>
        <dbReference type="RuleBase" id="RU365011"/>
    </source>
</evidence>
<dbReference type="EMBL" id="JADFTS010000006">
    <property type="protein sequence ID" value="KAF9600395.1"/>
    <property type="molecule type" value="Genomic_DNA"/>
</dbReference>
<dbReference type="GO" id="GO:0001046">
    <property type="term" value="F:core promoter sequence-specific DNA binding"/>
    <property type="evidence" value="ECO:0007669"/>
    <property type="project" value="TreeGrafter"/>
</dbReference>
<reference evidence="9 10" key="1">
    <citation type="submission" date="2020-10" db="EMBL/GenBank/DDBJ databases">
        <title>The Coptis chinensis genome and diversification of protoberbering-type alkaloids.</title>
        <authorList>
            <person name="Wang B."/>
            <person name="Shu S."/>
            <person name="Song C."/>
            <person name="Liu Y."/>
        </authorList>
    </citation>
    <scope>NUCLEOTIDE SEQUENCE [LARGE SCALE GENOMIC DNA]</scope>
    <source>
        <strain evidence="9">HL-2020</strain>
        <tissue evidence="9">Leaf</tissue>
    </source>
</reference>
<dbReference type="Proteomes" id="UP000631114">
    <property type="component" value="Unassembled WGS sequence"/>
</dbReference>
<name>A0A835HGV3_9MAGN</name>
<evidence type="ECO:0000256" key="6">
    <source>
        <dbReference type="ARBA" id="ARBA00023242"/>
    </source>
</evidence>
<evidence type="ECO:0000256" key="1">
    <source>
        <dbReference type="ARBA" id="ARBA00004123"/>
    </source>
</evidence>
<dbReference type="GO" id="GO:0003681">
    <property type="term" value="F:bent DNA binding"/>
    <property type="evidence" value="ECO:0007669"/>
    <property type="project" value="TreeGrafter"/>
</dbReference>
<keyword evidence="7" id="KW-0653">Protein transport</keyword>
<dbReference type="AlphaFoldDB" id="A0A835HGV3"/>
<dbReference type="GO" id="GO:0005634">
    <property type="term" value="C:nucleus"/>
    <property type="evidence" value="ECO:0007669"/>
    <property type="project" value="UniProtKB-SubCell"/>
</dbReference>